<comment type="similarity">
    <text evidence="2 6">Belongs to the anelloviridae capsid protein family.</text>
</comment>
<evidence type="ECO:0000313" key="8">
    <source>
        <dbReference type="EMBL" id="AIN40974.1"/>
    </source>
</evidence>
<dbReference type="Pfam" id="PF02956">
    <property type="entry name" value="TT_ORF1"/>
    <property type="match status" value="1"/>
</dbReference>
<evidence type="ECO:0000256" key="4">
    <source>
        <dbReference type="ARBA" id="ARBA00022561"/>
    </source>
</evidence>
<proteinExistence type="inferred from homology"/>
<dbReference type="OrthoDB" id="3295at10239"/>
<evidence type="ECO:0000256" key="6">
    <source>
        <dbReference type="RuleBase" id="RU361230"/>
    </source>
</evidence>
<sequence length="547" mass="64102">MPIYQGWRFSRRLAYNRRRRWLWRRRLGPAYRGFRRRYRRRYQVRRKRKRGPKLQRVTQWAPARRMKCIISGFWPALAGLPSNVALQFSMRNLSNFAGGGIQTWQMTLHDFYRYHKSHLNTWSATNDGTDLARYFGTVLYCYPNDSFSYIVSWDRDLYSKDIKTYPIWLQHPYLQLLHPDHKIIWSLRHKGRAKAKRIMIRPPAQLTNEWYFQADIAKLNLFTIRFTLFDPDNVWLTPQDASIKMTVGHSGVGITGAKTGELFKVMYSVLWDTDTKGNLVAINRNAQPPASETSEFANPDEYHNDMKWEYYGPDYPYWMVLWGTDFSHIAESEHEISTGNSVWIKWYPPTQKIPNATIEAQKPQFNKPKEWCILTRTQAQIIQKSGWFVPKTDNYDHNLFIKYSSRWQWGGYTPDATDTTIDPIPEPHPDGLQHTTRTSAKLQQVQIHDPSQVGQSVIHPWDIRRGLLTKRALQRITGGADRPSLTATHRSTGEETGQELSEEEASSEEAESSSDEETTPERRRTKRRKLQLHKLVRELSLRLGLLG</sequence>
<dbReference type="KEGG" id="vg:20465069"/>
<dbReference type="Proteomes" id="UP000108023">
    <property type="component" value="Segment"/>
</dbReference>
<organism evidence="8 9">
    <name type="scientific">Torque teno Tadarida brasiliensis virus</name>
    <dbReference type="NCBI Taxonomy" id="1543419"/>
    <lineage>
        <taxon>Viruses</taxon>
        <taxon>Monodnaviria</taxon>
        <taxon>Shotokuvirae</taxon>
        <taxon>Commensaviricota</taxon>
        <taxon>Cardeaviricetes</taxon>
        <taxon>Sanitavirales</taxon>
        <taxon>Anelloviridae</taxon>
        <taxon>Xitorquevirus</taxon>
        <taxon>Xitorquevirus molos1</taxon>
    </lineage>
</organism>
<evidence type="ECO:0000256" key="1">
    <source>
        <dbReference type="ARBA" id="ARBA00004328"/>
    </source>
</evidence>
<name>A0A088MWS2_9VIRU</name>
<reference evidence="8 9" key="1">
    <citation type="submission" date="2014-08" db="EMBL/GenBank/DDBJ databases">
        <title>A novel Anelloviridae species detected in Tadarida brasiliensis bat: first sequence of a chiropteran Anellovirus.</title>
        <authorList>
            <person name="Cibulski S.P."/>
            <person name="Teixeira T.F."/>
            <person name="Lima F.E.S."/>
            <person name="Roehe P.M."/>
        </authorList>
    </citation>
    <scope>NUCLEOTIDE SEQUENCE [LARGE SCALE GENOMIC DNA]</scope>
</reference>
<dbReference type="GeneID" id="20465069"/>
<feature type="region of interest" description="Disordered" evidence="7">
    <location>
        <begin position="478"/>
        <end position="530"/>
    </location>
</feature>
<accession>A0A088MWS2</accession>
<dbReference type="GO" id="GO:0039615">
    <property type="term" value="C:T=1 icosahedral viral capsid"/>
    <property type="evidence" value="ECO:0007669"/>
    <property type="project" value="UniProtKB-UniRule"/>
</dbReference>
<keyword evidence="3 6" id="KW-1140">T=1 icosahedral capsid protein</keyword>
<evidence type="ECO:0000256" key="3">
    <source>
        <dbReference type="ARBA" id="ARBA00022431"/>
    </source>
</evidence>
<evidence type="ECO:0000256" key="5">
    <source>
        <dbReference type="ARBA" id="ARBA00022844"/>
    </source>
</evidence>
<comment type="function">
    <text evidence="6">Self-assembles to form an icosahedral capsid.</text>
</comment>
<dbReference type="RefSeq" id="YP_009058944.1">
    <property type="nucleotide sequence ID" value="NC_024908.1"/>
</dbReference>
<comment type="subcellular location">
    <subcellularLocation>
        <location evidence="1 6">Virion</location>
    </subcellularLocation>
</comment>
<feature type="compositionally biased region" description="Acidic residues" evidence="7">
    <location>
        <begin position="496"/>
        <end position="518"/>
    </location>
</feature>
<keyword evidence="4 6" id="KW-0167">Capsid protein</keyword>
<evidence type="ECO:0000313" key="9">
    <source>
        <dbReference type="Proteomes" id="UP000108023"/>
    </source>
</evidence>
<keyword evidence="5 6" id="KW-0946">Virion</keyword>
<evidence type="ECO:0000256" key="7">
    <source>
        <dbReference type="SAM" id="MobiDB-lite"/>
    </source>
</evidence>
<dbReference type="InterPro" id="IPR004219">
    <property type="entry name" value="TTvirus_Unk"/>
</dbReference>
<dbReference type="EMBL" id="KM434181">
    <property type="protein sequence ID" value="AIN40974.1"/>
    <property type="molecule type" value="Genomic_DNA"/>
</dbReference>
<keyword evidence="9" id="KW-1185">Reference proteome</keyword>
<protein>
    <recommendedName>
        <fullName evidence="6">Capsid protein</fullName>
    </recommendedName>
</protein>
<evidence type="ECO:0000256" key="2">
    <source>
        <dbReference type="ARBA" id="ARBA00006131"/>
    </source>
</evidence>